<evidence type="ECO:0000259" key="7">
    <source>
        <dbReference type="PROSITE" id="PS51471"/>
    </source>
</evidence>
<evidence type="ECO:0000256" key="4">
    <source>
        <dbReference type="ARBA" id="ARBA00023002"/>
    </source>
</evidence>
<evidence type="ECO:0000256" key="5">
    <source>
        <dbReference type="ARBA" id="ARBA00023004"/>
    </source>
</evidence>
<evidence type="ECO:0000256" key="6">
    <source>
        <dbReference type="RuleBase" id="RU003682"/>
    </source>
</evidence>
<accession>A0ABD3CAK4</accession>
<dbReference type="PROSITE" id="PS51471">
    <property type="entry name" value="FE2OG_OXY"/>
    <property type="match status" value="1"/>
</dbReference>
<dbReference type="GO" id="GO:0009805">
    <property type="term" value="P:coumarin biosynthetic process"/>
    <property type="evidence" value="ECO:0007669"/>
    <property type="project" value="UniProtKB-ARBA"/>
</dbReference>
<protein>
    <recommendedName>
        <fullName evidence="7">Fe2OG dioxygenase domain-containing protein</fullName>
    </recommendedName>
</protein>
<dbReference type="FunFam" id="2.60.120.330:FF:000005">
    <property type="entry name" value="1-aminocyclopropane-1-carboxylate oxidase homolog 1"/>
    <property type="match status" value="1"/>
</dbReference>
<organism evidence="8 9">
    <name type="scientific">Castilleja foliolosa</name>
    <dbReference type="NCBI Taxonomy" id="1961234"/>
    <lineage>
        <taxon>Eukaryota</taxon>
        <taxon>Viridiplantae</taxon>
        <taxon>Streptophyta</taxon>
        <taxon>Embryophyta</taxon>
        <taxon>Tracheophyta</taxon>
        <taxon>Spermatophyta</taxon>
        <taxon>Magnoliopsida</taxon>
        <taxon>eudicotyledons</taxon>
        <taxon>Gunneridae</taxon>
        <taxon>Pentapetalae</taxon>
        <taxon>asterids</taxon>
        <taxon>lamiids</taxon>
        <taxon>Lamiales</taxon>
        <taxon>Orobanchaceae</taxon>
        <taxon>Pedicularideae</taxon>
        <taxon>Castillejinae</taxon>
        <taxon>Castilleja</taxon>
    </lineage>
</organism>
<dbReference type="AlphaFoldDB" id="A0ABD3CAK4"/>
<dbReference type="InterPro" id="IPR044861">
    <property type="entry name" value="IPNS-like_FE2OG_OXY"/>
</dbReference>
<keyword evidence="9" id="KW-1185">Reference proteome</keyword>
<evidence type="ECO:0000313" key="9">
    <source>
        <dbReference type="Proteomes" id="UP001632038"/>
    </source>
</evidence>
<dbReference type="PANTHER" id="PTHR10209:SF859">
    <property type="entry name" value="OS03G0690500 PROTEIN"/>
    <property type="match status" value="1"/>
</dbReference>
<keyword evidence="2 6" id="KW-0479">Metal-binding</keyword>
<comment type="caution">
    <text evidence="8">The sequence shown here is derived from an EMBL/GenBank/DDBJ whole genome shotgun (WGS) entry which is preliminary data.</text>
</comment>
<dbReference type="InterPro" id="IPR027443">
    <property type="entry name" value="IPNS-like_sf"/>
</dbReference>
<sequence>MAKPNHHTTTNELKKAFDDTKTGVKGLADSGITKVPPIFIHPKPDSEKTQTRFTNSQLNFPLIDLKNIHEDPIRRAEVVDQVRAASGTWGFFQVVNHGIPGSVMQEMVSGARGFYEQDDEEKKKWYTRDVGKSVVYNSNFDLYNAPTANWRDTFFCQVAPNFPSPEELPAVCRDIMSEFTKHVLKLGSTLFQLLSEALGLKPNHLEDMKCGKGLALLCHYYPVCPEPDLTLGTTQHADSDFLTILLNEQVNGLQVLYQNQWVDVPHVPGALVVNIGDLLQLVSNDKFISAEHRVLVNNIGSRVSVACFLRSDLTTSAEHLYGPIEELLSGENPPKYRATTEKDYITHYNTKGLDGNSALTLFRI</sequence>
<dbReference type="InterPro" id="IPR026992">
    <property type="entry name" value="DIOX_N"/>
</dbReference>
<dbReference type="PANTHER" id="PTHR10209">
    <property type="entry name" value="OXIDOREDUCTASE, 2OG-FE II OXYGENASE FAMILY PROTEIN"/>
    <property type="match status" value="1"/>
</dbReference>
<comment type="similarity">
    <text evidence="1 6">Belongs to the iron/ascorbate-dependent oxidoreductase family.</text>
</comment>
<reference evidence="9" key="1">
    <citation type="journal article" date="2024" name="IScience">
        <title>Strigolactones Initiate the Formation of Haustorium-like Structures in Castilleja.</title>
        <authorList>
            <person name="Buerger M."/>
            <person name="Peterson D."/>
            <person name="Chory J."/>
        </authorList>
    </citation>
    <scope>NUCLEOTIDE SEQUENCE [LARGE SCALE GENOMIC DNA]</scope>
</reference>
<evidence type="ECO:0000313" key="8">
    <source>
        <dbReference type="EMBL" id="KAL3626404.1"/>
    </source>
</evidence>
<keyword evidence="5 6" id="KW-0408">Iron</keyword>
<evidence type="ECO:0000256" key="3">
    <source>
        <dbReference type="ARBA" id="ARBA00022896"/>
    </source>
</evidence>
<keyword evidence="3" id="KW-0847">Vitamin C</keyword>
<feature type="domain" description="Fe2OG dioxygenase" evidence="7">
    <location>
        <begin position="212"/>
        <end position="311"/>
    </location>
</feature>
<dbReference type="Proteomes" id="UP001632038">
    <property type="component" value="Unassembled WGS sequence"/>
</dbReference>
<proteinExistence type="inferred from homology"/>
<dbReference type="Pfam" id="PF14226">
    <property type="entry name" value="DIOX_N"/>
    <property type="match status" value="1"/>
</dbReference>
<keyword evidence="4 6" id="KW-0560">Oxidoreductase</keyword>
<dbReference type="InterPro" id="IPR005123">
    <property type="entry name" value="Oxoglu/Fe-dep_dioxygenase_dom"/>
</dbReference>
<dbReference type="GO" id="GO:0046872">
    <property type="term" value="F:metal ion binding"/>
    <property type="evidence" value="ECO:0007669"/>
    <property type="project" value="UniProtKB-KW"/>
</dbReference>
<dbReference type="GO" id="GO:0002238">
    <property type="term" value="P:response to molecule of fungal origin"/>
    <property type="evidence" value="ECO:0007669"/>
    <property type="project" value="UniProtKB-ARBA"/>
</dbReference>
<dbReference type="Gene3D" id="2.60.120.330">
    <property type="entry name" value="B-lactam Antibiotic, Isopenicillin N Synthase, Chain"/>
    <property type="match status" value="1"/>
</dbReference>
<evidence type="ECO:0000256" key="2">
    <source>
        <dbReference type="ARBA" id="ARBA00022723"/>
    </source>
</evidence>
<dbReference type="Pfam" id="PF03171">
    <property type="entry name" value="2OG-FeII_Oxy"/>
    <property type="match status" value="1"/>
</dbReference>
<dbReference type="GO" id="GO:0031418">
    <property type="term" value="F:L-ascorbic acid binding"/>
    <property type="evidence" value="ECO:0007669"/>
    <property type="project" value="UniProtKB-KW"/>
</dbReference>
<evidence type="ECO:0000256" key="1">
    <source>
        <dbReference type="ARBA" id="ARBA00008056"/>
    </source>
</evidence>
<dbReference type="GO" id="GO:0016706">
    <property type="term" value="F:2-oxoglutarate-dependent dioxygenase activity"/>
    <property type="evidence" value="ECO:0007669"/>
    <property type="project" value="UniProtKB-ARBA"/>
</dbReference>
<dbReference type="SUPFAM" id="SSF51197">
    <property type="entry name" value="Clavaminate synthase-like"/>
    <property type="match status" value="1"/>
</dbReference>
<dbReference type="EMBL" id="JAVIJP010000047">
    <property type="protein sequence ID" value="KAL3626404.1"/>
    <property type="molecule type" value="Genomic_DNA"/>
</dbReference>
<gene>
    <name evidence="8" type="ORF">CASFOL_029953</name>
</gene>
<name>A0ABD3CAK4_9LAMI</name>